<keyword evidence="1" id="KW-0812">Transmembrane</keyword>
<proteinExistence type="predicted"/>
<dbReference type="RefSeq" id="WP_133769748.1">
    <property type="nucleotide sequence ID" value="NZ_SNZR01000011.1"/>
</dbReference>
<gene>
    <name evidence="2" type="ORF">EV668_2184</name>
</gene>
<protein>
    <submittedName>
        <fullName evidence="2">Uncharacterized protein</fullName>
    </submittedName>
</protein>
<accession>A0A4R7C9C3</accession>
<comment type="caution">
    <text evidence="2">The sequence shown here is derived from an EMBL/GenBank/DDBJ whole genome shotgun (WGS) entry which is preliminary data.</text>
</comment>
<evidence type="ECO:0000313" key="2">
    <source>
        <dbReference type="EMBL" id="TDR94893.1"/>
    </source>
</evidence>
<reference evidence="2 3" key="1">
    <citation type="submission" date="2019-03" db="EMBL/GenBank/DDBJ databases">
        <title>Genomic Encyclopedia of Type Strains, Phase IV (KMG-IV): sequencing the most valuable type-strain genomes for metagenomic binning, comparative biology and taxonomic classification.</title>
        <authorList>
            <person name="Goeker M."/>
        </authorList>
    </citation>
    <scope>NUCLEOTIDE SEQUENCE [LARGE SCALE GENOMIC DNA]</scope>
    <source>
        <strain evidence="2 3">DSM 25903</strain>
    </source>
</reference>
<feature type="transmembrane region" description="Helical" evidence="1">
    <location>
        <begin position="6"/>
        <end position="28"/>
    </location>
</feature>
<keyword evidence="1" id="KW-0472">Membrane</keyword>
<dbReference type="Proteomes" id="UP000295122">
    <property type="component" value="Unassembled WGS sequence"/>
</dbReference>
<dbReference type="AlphaFoldDB" id="A0A4R7C9C3"/>
<dbReference type="EMBL" id="SNZR01000011">
    <property type="protein sequence ID" value="TDR94893.1"/>
    <property type="molecule type" value="Genomic_DNA"/>
</dbReference>
<evidence type="ECO:0000313" key="3">
    <source>
        <dbReference type="Proteomes" id="UP000295122"/>
    </source>
</evidence>
<name>A0A4R7C9C3_9HYPH</name>
<evidence type="ECO:0000256" key="1">
    <source>
        <dbReference type="SAM" id="Phobius"/>
    </source>
</evidence>
<keyword evidence="1" id="KW-1133">Transmembrane helix</keyword>
<organism evidence="2 3">
    <name type="scientific">Enterovirga rhinocerotis</name>
    <dbReference type="NCBI Taxonomy" id="1339210"/>
    <lineage>
        <taxon>Bacteria</taxon>
        <taxon>Pseudomonadati</taxon>
        <taxon>Pseudomonadota</taxon>
        <taxon>Alphaproteobacteria</taxon>
        <taxon>Hyphomicrobiales</taxon>
        <taxon>Methylobacteriaceae</taxon>
        <taxon>Enterovirga</taxon>
    </lineage>
</organism>
<keyword evidence="3" id="KW-1185">Reference proteome</keyword>
<sequence>MTLGAFLAGLLGACLILAAIAGFVVLLLKLREERSVEHDGIVYAMRRNGRIEDPDGRIVEDPTMRDLLIAKGAAFAWRSVFPTGRYEVEQGPDGPVLRFRLSPGGGGGHEDEGVELVRAELRKHAAD</sequence>